<dbReference type="Pfam" id="PF10593">
    <property type="entry name" value="Z1"/>
    <property type="match status" value="1"/>
</dbReference>
<dbReference type="GO" id="GO:0004519">
    <property type="term" value="F:endonuclease activity"/>
    <property type="evidence" value="ECO:0007669"/>
    <property type="project" value="UniProtKB-KW"/>
</dbReference>
<organism evidence="2 3">
    <name type="scientific">Bacillus cereus</name>
    <dbReference type="NCBI Taxonomy" id="1396"/>
    <lineage>
        <taxon>Bacteria</taxon>
        <taxon>Bacillati</taxon>
        <taxon>Bacillota</taxon>
        <taxon>Bacilli</taxon>
        <taxon>Bacillales</taxon>
        <taxon>Bacillaceae</taxon>
        <taxon>Bacillus</taxon>
        <taxon>Bacillus cereus group</taxon>
    </lineage>
</organism>
<dbReference type="InterPro" id="IPR027417">
    <property type="entry name" value="P-loop_NTPase"/>
</dbReference>
<accession>A0A9X6UHI0</accession>
<keyword evidence="2" id="KW-0255">Endonuclease</keyword>
<dbReference type="EMBL" id="NTXW01000056">
    <property type="protein sequence ID" value="PEQ81382.1"/>
    <property type="molecule type" value="Genomic_DNA"/>
</dbReference>
<evidence type="ECO:0000259" key="1">
    <source>
        <dbReference type="Pfam" id="PF10593"/>
    </source>
</evidence>
<gene>
    <name evidence="2" type="ORF">CN475_26740</name>
</gene>
<evidence type="ECO:0000313" key="3">
    <source>
        <dbReference type="Proteomes" id="UP000219869"/>
    </source>
</evidence>
<proteinExistence type="predicted"/>
<protein>
    <submittedName>
        <fullName evidence="2">Endonuclease</fullName>
    </submittedName>
</protein>
<keyword evidence="2" id="KW-0378">Hydrolase</keyword>
<dbReference type="Proteomes" id="UP000219869">
    <property type="component" value="Unassembled WGS sequence"/>
</dbReference>
<dbReference type="AlphaFoldDB" id="A0A9X6UHI0"/>
<dbReference type="Gene3D" id="3.40.50.300">
    <property type="entry name" value="P-loop containing nucleotide triphosphate hydrolases"/>
    <property type="match status" value="1"/>
</dbReference>
<evidence type="ECO:0000313" key="2">
    <source>
        <dbReference type="EMBL" id="PEQ81382.1"/>
    </source>
</evidence>
<reference evidence="2 3" key="1">
    <citation type="submission" date="2017-09" db="EMBL/GenBank/DDBJ databases">
        <title>Large-scale bioinformatics analysis of Bacillus genomes uncovers conserved roles of natural products in bacterial physiology.</title>
        <authorList>
            <consortium name="Agbiome Team Llc"/>
            <person name="Bleich R.M."/>
            <person name="Kirk G.J."/>
            <person name="Santa Maria K.C."/>
            <person name="Allen S.E."/>
            <person name="Farag S."/>
            <person name="Shank E.A."/>
            <person name="Bowers A."/>
        </authorList>
    </citation>
    <scope>NUCLEOTIDE SEQUENCE [LARGE SCALE GENOMIC DNA]</scope>
    <source>
        <strain evidence="2 3">AFS006334</strain>
    </source>
</reference>
<keyword evidence="2" id="KW-0540">Nuclease</keyword>
<feature type="domain" description="Putative endonuclease Z1" evidence="1">
    <location>
        <begin position="410"/>
        <end position="643"/>
    </location>
</feature>
<name>A0A9X6UHI0_BACCE</name>
<sequence>MISQNAQILEGFIRATINTKYSIDPPNEDEFMDEANKIRSMVSVTDKEFEQVIKKLKAALMITMDVGVFISDQNGDHQSWLPSRRADIEFYYWNRYKRFLEESKGWNTRVTSNLDTVSNEIVDLLGDPKSEAHWQRRGLVLGDVQSGKTSNYTAICNKAADTGYKVIIVLAGMMENLRMQTQERLDKEFAGRLSKDLFKLKKNKEVRNVFDGVGRIDKTKRISAFTSVLFDFNSTILNSNDLTLKNIKEPALFVVKKNKSVLKNLESWLTANNADSNGKIDLPLLLIDDEADNASVNTKKEDQDPTAINAAIRSILNRFYRASYVGITATPFANIFINPETASEMVGDDLFPRDFIYVLSPPSNYIGADGIFGESPKYDKCLVQIDEDEIKNFFPFKHKKDLEVDDLPSSLYEALGYFLLINAIRDLRGDLSDHRSMLINVSRFTDVQVKIKELVIVWLNQVQSDVRNYSSLSEDRAMEIKSIKFLKRLWDKYRLEDKAGVPWLVIQQQYLHKAIAPIEARAVNQKTGAASLDYYSHREKGFRIIAIGGISLSRGLTLEGLAVSYFYRNSQMYDTLLQMGRWFGYRPNYDDLFKVWMAEDAIDWYGFITEAANELKSEISEMNKLNLTPRDFGLKVRQDPNSLIVTARNKMRTATPVSRPIQVTGKLLETPRLKSKKEVLDANERAFKLFVASLDSIGQRKEIKEQGLMWEGINKDLIVELLRSFDTHPWHLAFQSKALAEYIEKNSMLNEWDVYLPVGLGASYNLEGANGMISIKKQQRKIKETDGMIKISGTKVRVGSGGISKVGLTRKQIESIEKAFRRANPTKRSVPDSAYLIKERNPILMLHVIEKKIEDDSNLNPRIPETLFALGIGLPGNGEVQTADYVVNQVELRNWMDIDEEDEDAFE</sequence>
<dbReference type="InterPro" id="IPR018310">
    <property type="entry name" value="Put_endonuclease_Z1-dom"/>
</dbReference>
<dbReference type="RefSeq" id="WP_098324191.1">
    <property type="nucleotide sequence ID" value="NZ_NTXW01000056.1"/>
</dbReference>
<comment type="caution">
    <text evidence="2">The sequence shown here is derived from an EMBL/GenBank/DDBJ whole genome shotgun (WGS) entry which is preliminary data.</text>
</comment>